<reference evidence="2 3" key="1">
    <citation type="submission" date="2008-06" db="EMBL/GenBank/DDBJ databases">
        <title>Complete sequence of Chloroherpeton thalassium ATCC 35110.</title>
        <authorList>
            <consortium name="US DOE Joint Genome Institute"/>
            <person name="Lucas S."/>
            <person name="Copeland A."/>
            <person name="Lapidus A."/>
            <person name="Glavina del Rio T."/>
            <person name="Dalin E."/>
            <person name="Tice H."/>
            <person name="Bruce D."/>
            <person name="Goodwin L."/>
            <person name="Pitluck S."/>
            <person name="Schmutz J."/>
            <person name="Larimer F."/>
            <person name="Land M."/>
            <person name="Hauser L."/>
            <person name="Kyrpides N."/>
            <person name="Mikhailova N."/>
            <person name="Liu Z."/>
            <person name="Li T."/>
            <person name="Zhao F."/>
            <person name="Overmann J."/>
            <person name="Bryant D.A."/>
            <person name="Richardson P."/>
        </authorList>
    </citation>
    <scope>NUCLEOTIDE SEQUENCE [LARGE SCALE GENOMIC DNA]</scope>
    <source>
        <strain evidence="3">ATCC 35110 / GB-78</strain>
    </source>
</reference>
<proteinExistence type="predicted"/>
<gene>
    <name evidence="2" type="ordered locus">Ctha_2615</name>
</gene>
<feature type="transmembrane region" description="Helical" evidence="1">
    <location>
        <begin position="138"/>
        <end position="159"/>
    </location>
</feature>
<feature type="transmembrane region" description="Helical" evidence="1">
    <location>
        <begin position="216"/>
        <end position="234"/>
    </location>
</feature>
<dbReference type="KEGG" id="cts:Ctha_2615"/>
<keyword evidence="3" id="KW-1185">Reference proteome</keyword>
<dbReference type="STRING" id="517418.Ctha_2615"/>
<name>B3QY98_CHLT3</name>
<keyword evidence="1" id="KW-0812">Transmembrane</keyword>
<sequence>MINEAQALRMNPILAHFNTVYNRLEHFWEHKNTERAIANISILVFLGTIFMIELGRHGFLPDSISRLLPKSHYYGVSLAFTLLLVVEIFGLIFGIANSVADAVGKQFEILSLILLRQSFKEFVHFKEPLDWAQASIPVLHILSDAAGGLIVFLLLGWYYHIQRHTTIVAEPSDKVNFIAAKKMVSLLLMMSFAIIGIQDLIKYINHEPTFDFFSTFYTVLVFSDVLLVLISLRYSASYQIVFRNSGFAVATVLIRLALTAPPYINVGLGLGAILFAIGTTYAYNIFENNQLERSQIEAPHGKRIDEVKQTTP</sequence>
<organism evidence="2 3">
    <name type="scientific">Chloroherpeton thalassium (strain ATCC 35110 / GB-78)</name>
    <dbReference type="NCBI Taxonomy" id="517418"/>
    <lineage>
        <taxon>Bacteria</taxon>
        <taxon>Pseudomonadati</taxon>
        <taxon>Chlorobiota</taxon>
        <taxon>Chlorobiia</taxon>
        <taxon>Chlorobiales</taxon>
        <taxon>Chloroherpetonaceae</taxon>
        <taxon>Chloroherpeton</taxon>
    </lineage>
</organism>
<feature type="transmembrane region" description="Helical" evidence="1">
    <location>
        <begin position="264"/>
        <end position="286"/>
    </location>
</feature>
<dbReference type="Proteomes" id="UP000001208">
    <property type="component" value="Chromosome"/>
</dbReference>
<dbReference type="HOGENOM" id="CLU_064255_0_0_10"/>
<dbReference type="AlphaFoldDB" id="B3QY98"/>
<keyword evidence="1" id="KW-0472">Membrane</keyword>
<protein>
    <submittedName>
        <fullName evidence="2">Uncharacterized protein</fullName>
    </submittedName>
</protein>
<feature type="transmembrane region" description="Helical" evidence="1">
    <location>
        <begin position="73"/>
        <end position="96"/>
    </location>
</feature>
<evidence type="ECO:0000313" key="2">
    <source>
        <dbReference type="EMBL" id="ACF15064.1"/>
    </source>
</evidence>
<evidence type="ECO:0000313" key="3">
    <source>
        <dbReference type="Proteomes" id="UP000001208"/>
    </source>
</evidence>
<evidence type="ECO:0000256" key="1">
    <source>
        <dbReference type="SAM" id="Phobius"/>
    </source>
</evidence>
<feature type="transmembrane region" description="Helical" evidence="1">
    <location>
        <begin position="184"/>
        <end position="204"/>
    </location>
</feature>
<dbReference type="eggNOG" id="ENOG502ZBRA">
    <property type="taxonomic scope" value="Bacteria"/>
</dbReference>
<keyword evidence="1" id="KW-1133">Transmembrane helix</keyword>
<dbReference type="EMBL" id="CP001100">
    <property type="protein sequence ID" value="ACF15064.1"/>
    <property type="molecule type" value="Genomic_DNA"/>
</dbReference>
<accession>B3QY98</accession>
<dbReference type="RefSeq" id="WP_012501146.1">
    <property type="nucleotide sequence ID" value="NC_011026.1"/>
</dbReference>
<feature type="transmembrane region" description="Helical" evidence="1">
    <location>
        <begin position="241"/>
        <end position="258"/>
    </location>
</feature>
<feature type="transmembrane region" description="Helical" evidence="1">
    <location>
        <begin position="36"/>
        <end position="52"/>
    </location>
</feature>